<evidence type="ECO:0000313" key="3">
    <source>
        <dbReference type="Proteomes" id="UP000564644"/>
    </source>
</evidence>
<dbReference type="PANTHER" id="PTHR31527:SF0">
    <property type="entry name" value="RE64534P"/>
    <property type="match status" value="1"/>
</dbReference>
<comment type="caution">
    <text evidence="2">The sequence shown here is derived from an EMBL/GenBank/DDBJ whole genome shotgun (WGS) entry which is preliminary data.</text>
</comment>
<name>A0A7X0SR72_9BACL</name>
<protein>
    <submittedName>
        <fullName evidence="2">DUF1989 domain-containing protein</fullName>
    </submittedName>
</protein>
<dbReference type="Pfam" id="PF09347">
    <property type="entry name" value="DUF1989"/>
    <property type="match status" value="1"/>
</dbReference>
<evidence type="ECO:0000313" key="2">
    <source>
        <dbReference type="EMBL" id="MBB6734653.1"/>
    </source>
</evidence>
<sequence length="240" mass="26583">MSKLYAITLGPGHKWSACVGSGKTIRMTAHGDRANLSGLFFNAAHPSERYNMPDTLKAQHTARLTAGHILMSDQGKAMVSIVEDEVGWHDPLSGYSTRQGTDDRYGHTSYQTNRNEWLRSGEENLTVELFRHGLGVRDLAPPVNFFSQVACEADGTMRYVPQPAAGRSVTLRTEMSLLIVLSNTPNPLDPSGVYPDAAIELRIEDAMPVREDDPCLTRCGENRRAFENTWNAKMLLKGAY</sequence>
<dbReference type="NCBIfam" id="TIGR03425">
    <property type="entry name" value="urea_degr_2"/>
    <property type="match status" value="1"/>
</dbReference>
<gene>
    <name evidence="2" type="ORF">H7C18_27370</name>
</gene>
<accession>A0A7X0SR72</accession>
<dbReference type="PANTHER" id="PTHR31527">
    <property type="entry name" value="RE64534P"/>
    <property type="match status" value="1"/>
</dbReference>
<dbReference type="RefSeq" id="WP_185132315.1">
    <property type="nucleotide sequence ID" value="NZ_JACJVO010000035.1"/>
</dbReference>
<dbReference type="InterPro" id="IPR017792">
    <property type="entry name" value="UAAP1"/>
</dbReference>
<reference evidence="2 3" key="1">
    <citation type="submission" date="2020-08" db="EMBL/GenBank/DDBJ databases">
        <title>Cohnella phylogeny.</title>
        <authorList>
            <person name="Dunlap C."/>
        </authorList>
    </citation>
    <scope>NUCLEOTIDE SEQUENCE [LARGE SCALE GENOMIC DNA]</scope>
    <source>
        <strain evidence="2 3">CBP 2801</strain>
    </source>
</reference>
<feature type="domain" description="DUF1989" evidence="1">
    <location>
        <begin position="8"/>
        <end position="178"/>
    </location>
</feature>
<organism evidence="2 3">
    <name type="scientific">Cohnella zeiphila</name>
    <dbReference type="NCBI Taxonomy" id="2761120"/>
    <lineage>
        <taxon>Bacteria</taxon>
        <taxon>Bacillati</taxon>
        <taxon>Bacillota</taxon>
        <taxon>Bacilli</taxon>
        <taxon>Bacillales</taxon>
        <taxon>Paenibacillaceae</taxon>
        <taxon>Cohnella</taxon>
    </lineage>
</organism>
<dbReference type="EMBL" id="JACJVO010000035">
    <property type="protein sequence ID" value="MBB6734653.1"/>
    <property type="molecule type" value="Genomic_DNA"/>
</dbReference>
<evidence type="ECO:0000259" key="1">
    <source>
        <dbReference type="Pfam" id="PF09347"/>
    </source>
</evidence>
<keyword evidence="3" id="KW-1185">Reference proteome</keyword>
<dbReference type="InterPro" id="IPR018959">
    <property type="entry name" value="DUF1989"/>
</dbReference>
<proteinExistence type="predicted"/>
<dbReference type="AlphaFoldDB" id="A0A7X0SR72"/>
<dbReference type="Proteomes" id="UP000564644">
    <property type="component" value="Unassembled WGS sequence"/>
</dbReference>